<accession>A0A2W5TTN4</accession>
<dbReference type="InterPro" id="IPR014776">
    <property type="entry name" value="4pyrrole_Mease_sub2"/>
</dbReference>
<dbReference type="CDD" id="cd11643">
    <property type="entry name" value="Precorrin-6A-synthase"/>
    <property type="match status" value="1"/>
</dbReference>
<comment type="catalytic activity">
    <reaction evidence="6">
        <text>precorrin-5 + S-adenosyl-L-methionine + H2O = precorrin-6A + acetate + S-adenosyl-L-homocysteine + 2 H(+)</text>
        <dbReference type="Rhea" id="RHEA:18261"/>
        <dbReference type="ChEBI" id="CHEBI:15377"/>
        <dbReference type="ChEBI" id="CHEBI:15378"/>
        <dbReference type="ChEBI" id="CHEBI:30089"/>
        <dbReference type="ChEBI" id="CHEBI:57856"/>
        <dbReference type="ChEBI" id="CHEBI:59789"/>
        <dbReference type="ChEBI" id="CHEBI:77871"/>
        <dbReference type="ChEBI" id="CHEBI:77872"/>
        <dbReference type="EC" id="2.1.1.152"/>
    </reaction>
</comment>
<evidence type="ECO:0000259" key="7">
    <source>
        <dbReference type="Pfam" id="PF00590"/>
    </source>
</evidence>
<dbReference type="InterPro" id="IPR012797">
    <property type="entry name" value="CobF"/>
</dbReference>
<keyword evidence="2" id="KW-0169">Cobalamin biosynthesis</keyword>
<dbReference type="EC" id="2.1.1.152" evidence="6"/>
<feature type="domain" description="Tetrapyrrole methylase" evidence="7">
    <location>
        <begin position="5"/>
        <end position="221"/>
    </location>
</feature>
<keyword evidence="4 6" id="KW-0808">Transferase</keyword>
<gene>
    <name evidence="8" type="ORF">DI533_01205</name>
</gene>
<evidence type="ECO:0000313" key="8">
    <source>
        <dbReference type="EMBL" id="PZQ99337.1"/>
    </source>
</evidence>
<dbReference type="SUPFAM" id="SSF53790">
    <property type="entry name" value="Tetrapyrrole methylase"/>
    <property type="match status" value="1"/>
</dbReference>
<dbReference type="GO" id="GO:0043819">
    <property type="term" value="F:precorrin-6A synthase (deacetylating) activity"/>
    <property type="evidence" value="ECO:0007669"/>
    <property type="project" value="UniProtKB-EC"/>
</dbReference>
<comment type="pathway">
    <text evidence="1">Cofactor biosynthesis; adenosylcobalamin biosynthesis.</text>
</comment>
<name>A0A2W5TTN4_CERSP</name>
<comment type="caution">
    <text evidence="8">The sequence shown here is derived from an EMBL/GenBank/DDBJ whole genome shotgun (WGS) entry which is preliminary data.</text>
</comment>
<dbReference type="Gene3D" id="3.40.1010.10">
    <property type="entry name" value="Cobalt-precorrin-4 Transmethylase, Domain 1"/>
    <property type="match status" value="1"/>
</dbReference>
<evidence type="ECO:0000256" key="1">
    <source>
        <dbReference type="ARBA" id="ARBA00004953"/>
    </source>
</evidence>
<reference evidence="8 9" key="1">
    <citation type="submission" date="2017-08" db="EMBL/GenBank/DDBJ databases">
        <title>Infants hospitalized years apart are colonized by the same room-sourced microbial strains.</title>
        <authorList>
            <person name="Brooks B."/>
            <person name="Olm M.R."/>
            <person name="Firek B.A."/>
            <person name="Baker R."/>
            <person name="Thomas B.C."/>
            <person name="Morowitz M.J."/>
            <person name="Banfield J.F."/>
        </authorList>
    </citation>
    <scope>NUCLEOTIDE SEQUENCE [LARGE SCALE GENOMIC DNA]</scope>
    <source>
        <strain evidence="8">S2_003_000_R2_11</strain>
    </source>
</reference>
<keyword evidence="3 6" id="KW-0489">Methyltransferase</keyword>
<evidence type="ECO:0000256" key="5">
    <source>
        <dbReference type="ARBA" id="ARBA00022691"/>
    </source>
</evidence>
<comment type="function">
    <text evidence="6">Catalyzes the methylation of C-1 in precorrin-5 and the subsequent extrusion of acetic acid from the resulting intermediate to form cobalt-precorrin-6A.</text>
</comment>
<dbReference type="GO" id="GO:0009236">
    <property type="term" value="P:cobalamin biosynthetic process"/>
    <property type="evidence" value="ECO:0007669"/>
    <property type="project" value="UniProtKB-KW"/>
</dbReference>
<dbReference type="Gene3D" id="3.30.950.10">
    <property type="entry name" value="Methyltransferase, Cobalt-precorrin-4 Transmethylase, Domain 2"/>
    <property type="match status" value="1"/>
</dbReference>
<dbReference type="Pfam" id="PF00590">
    <property type="entry name" value="TP_methylase"/>
    <property type="match status" value="1"/>
</dbReference>
<protein>
    <recommendedName>
        <fullName evidence="6">Precorrin-6A synthase [deacetylating]</fullName>
        <ecNumber evidence="6">2.1.1.152</ecNumber>
    </recommendedName>
</protein>
<dbReference type="InterPro" id="IPR000878">
    <property type="entry name" value="4pyrrol_Mease"/>
</dbReference>
<dbReference type="PIRSF" id="PIRSF036525">
    <property type="entry name" value="CobF"/>
    <property type="match status" value="1"/>
</dbReference>
<evidence type="ECO:0000313" key="9">
    <source>
        <dbReference type="Proteomes" id="UP000248975"/>
    </source>
</evidence>
<dbReference type="PANTHER" id="PTHR43467">
    <property type="entry name" value="COBALT-PRECORRIN-2 C(20)-METHYLTRANSFERASE"/>
    <property type="match status" value="1"/>
</dbReference>
<evidence type="ECO:0000256" key="2">
    <source>
        <dbReference type="ARBA" id="ARBA00022573"/>
    </source>
</evidence>
<evidence type="ECO:0000256" key="4">
    <source>
        <dbReference type="ARBA" id="ARBA00022679"/>
    </source>
</evidence>
<dbReference type="AlphaFoldDB" id="A0A2W5TTN4"/>
<dbReference type="InterPro" id="IPR014777">
    <property type="entry name" value="4pyrrole_Mease_sub1"/>
</dbReference>
<evidence type="ECO:0000256" key="3">
    <source>
        <dbReference type="ARBA" id="ARBA00022603"/>
    </source>
</evidence>
<dbReference type="EMBL" id="QFQS01000001">
    <property type="protein sequence ID" value="PZQ99337.1"/>
    <property type="molecule type" value="Genomic_DNA"/>
</dbReference>
<sequence>MIELKLIGIGTGNPEHLTLEAVRALQGADLLLLPRKGDDKADLADLRRTICAAQGTQDRTVEFDLPKRDAANPAYLDGVNDWHDAIAATWADLIARHLPQGGTVALLVWGDPSLYDSSLRIAERLAAAGIGLKVNVIAGITSLQLLTACHAIPLNTLGGEVVITTGRRLRQDGWPGSAETVVVMLDAGGAFEVLDPEGTNIYWGAYLGMPFEIALSGPLAETAPLILAARAKAREAHGWIMDIYLLRRPG</sequence>
<organism evidence="8 9">
    <name type="scientific">Cereibacter sphaeroides</name>
    <name type="common">Rhodobacter sphaeroides</name>
    <dbReference type="NCBI Taxonomy" id="1063"/>
    <lineage>
        <taxon>Bacteria</taxon>
        <taxon>Pseudomonadati</taxon>
        <taxon>Pseudomonadota</taxon>
        <taxon>Alphaproteobacteria</taxon>
        <taxon>Rhodobacterales</taxon>
        <taxon>Paracoccaceae</taxon>
        <taxon>Cereibacter</taxon>
    </lineage>
</organism>
<keyword evidence="5 6" id="KW-0949">S-adenosyl-L-methionine</keyword>
<dbReference type="NCBIfam" id="TIGR02434">
    <property type="entry name" value="CobF"/>
    <property type="match status" value="1"/>
</dbReference>
<dbReference type="PANTHER" id="PTHR43467:SF1">
    <property type="entry name" value="PRECORRIN-6A SYNTHASE [DEACETYLATING]"/>
    <property type="match status" value="1"/>
</dbReference>
<evidence type="ECO:0000256" key="6">
    <source>
        <dbReference type="PIRNR" id="PIRNR036525"/>
    </source>
</evidence>
<dbReference type="InterPro" id="IPR035996">
    <property type="entry name" value="4pyrrol_Methylase_sf"/>
</dbReference>
<proteinExistence type="predicted"/>
<dbReference type="GO" id="GO:0032259">
    <property type="term" value="P:methylation"/>
    <property type="evidence" value="ECO:0007669"/>
    <property type="project" value="UniProtKB-KW"/>
</dbReference>
<dbReference type="Proteomes" id="UP000248975">
    <property type="component" value="Unassembled WGS sequence"/>
</dbReference>